<reference evidence="3 4" key="1">
    <citation type="submission" date="2016-02" db="EMBL/GenBank/DDBJ databases">
        <title>Genome analysis of coral dinoflagellate symbionts highlights evolutionary adaptations to a symbiotic lifestyle.</title>
        <authorList>
            <person name="Aranda M."/>
            <person name="Li Y."/>
            <person name="Liew Y.J."/>
            <person name="Baumgarten S."/>
            <person name="Simakov O."/>
            <person name="Wilson M."/>
            <person name="Piel J."/>
            <person name="Ashoor H."/>
            <person name="Bougouffa S."/>
            <person name="Bajic V.B."/>
            <person name="Ryu T."/>
            <person name="Ravasi T."/>
            <person name="Bayer T."/>
            <person name="Micklem G."/>
            <person name="Kim H."/>
            <person name="Bhak J."/>
            <person name="Lajeunesse T.C."/>
            <person name="Voolstra C.R."/>
        </authorList>
    </citation>
    <scope>NUCLEOTIDE SEQUENCE [LARGE SCALE GENOMIC DNA]</scope>
    <source>
        <strain evidence="3 4">CCMP2467</strain>
    </source>
</reference>
<dbReference type="OrthoDB" id="416074at2759"/>
<feature type="transmembrane region" description="Helical" evidence="2">
    <location>
        <begin position="167"/>
        <end position="197"/>
    </location>
</feature>
<feature type="transmembrane region" description="Helical" evidence="2">
    <location>
        <begin position="69"/>
        <end position="88"/>
    </location>
</feature>
<feature type="region of interest" description="Disordered" evidence="1">
    <location>
        <begin position="1030"/>
        <end position="1063"/>
    </location>
</feature>
<keyword evidence="4" id="KW-1185">Reference proteome</keyword>
<comment type="caution">
    <text evidence="3">The sequence shown here is derived from an EMBL/GenBank/DDBJ whole genome shotgun (WGS) entry which is preliminary data.</text>
</comment>
<proteinExistence type="predicted"/>
<accession>A0A1Q9F076</accession>
<keyword evidence="2" id="KW-0812">Transmembrane</keyword>
<gene>
    <name evidence="3" type="ORF">AK812_SmicGene3034</name>
</gene>
<organism evidence="3 4">
    <name type="scientific">Symbiodinium microadriaticum</name>
    <name type="common">Dinoflagellate</name>
    <name type="synonym">Zooxanthella microadriatica</name>
    <dbReference type="NCBI Taxonomy" id="2951"/>
    <lineage>
        <taxon>Eukaryota</taxon>
        <taxon>Sar</taxon>
        <taxon>Alveolata</taxon>
        <taxon>Dinophyceae</taxon>
        <taxon>Suessiales</taxon>
        <taxon>Symbiodiniaceae</taxon>
        <taxon>Symbiodinium</taxon>
    </lineage>
</organism>
<dbReference type="Proteomes" id="UP000186817">
    <property type="component" value="Unassembled WGS sequence"/>
</dbReference>
<name>A0A1Q9F076_SYMMI</name>
<sequence>MSDADSDGADTGYLCELENLLQEGGYFKDDDLWPAYMRCIAVSLVQFACAPLVFLCAYSGRGSAAGMTVGFMLLGSTAFQYWLVYWLVSWLKRQPCRATWQPSIDALTDFRGTCSTCCVLSGAFALLFGMIEAIDPALDAWAAANAFNLYTHDLRLKFESSWNYIPLLGWLVAGLGLPGVLLSILLFSMLCQLWFLFDKDQYVTAERLFDKFREGAETRAECRYKLWYQWKHVADLGGLLVLLGVFEKLVHAELELDTDGDLGKPTHCSLRWQEVMFGSTFPNDLSDMFVAMNLQRDAYFRLAPPLLNRFEKQIFLRKDLMSKSDEALLARVTKFWVTLNELMNAGKTVKDKELQLVLLRPTTTAIISGIIIIIILLLLLLLIIIIIINNIVVIAATVSITVIIRRFSVSWVSYHPELLSSLVFTLRKTHPNRTLDELVEIAKKAITWVLTPEAVCITAATLQPAEMQMKFGEGLALVGEQSSLCFVALPLAAVQSDVVKEGCKQMKFKAKPDSGFKTATGFSMKTGFDIVSEYFEQQRHSDLPSFAEMTVQNKVMTYSPIRGKVGGELSKAPKLVARAEVSLHELSSSTDIEKAQRCMVRHGERGYTWRHHHQQISIIITITISIIIVIIIIIIIIIIVIIITITITILTIIAIAIVITILIIIIIIIIMIIISFFITIITVIVIVIIVAIVVIITTSIITDTINTVPPTAAWIIHADPVAASVRMIEHCRFVCEKARNGFCQKGKGEGALFVLNADDNDDEFDDAGDGFRTIETVSRYDGKFSFDFDSQWSAVFLDVVEGLEFPKLLRSCFRSSLSRLMYPHSRRPDDLQKQIQLMLSFACKQTRDTSKMLTSPLLLHLADPVAGEDGQRLGNAGLELLDVAMKREPWLKLSTASLLSPLSARLQNEAISAITESATAQHEVKTTDSLDAPVQLQAPHLTTEMIKFWHANPCPERWADGRAGVSAEGAMVGTDAYTGARPFGSRFPASWFISKVIDGVRQIIEQNEPKGARGKQLFHRLSKLAEIGINHQMDQEPEMQKDTGKPTQRDTERRGERYSPYPPESYFGDVRFELRGSGRDVQLRILKKTLTRLRQKTLTSILEAVPAAVPEAELLLVHETLAKELVELASMPPAAWEKCQELYREWLMRKLVVAGLTKDKLLILSGQQGVDPKKIEKLKSNTADCCRCVFLSVKDVRYTLNFPQETLALVLQHVAYPLELPPEVVRNFARDLPKAPPALRVCRLAEEQSFVAAQPPAQPAVEQPEKIRYSGTLLAMLNFGQVVVNQMPMHKEHALQALSSFIESWFLDVCLRDAEAMNDLEQNSLRLVCSVAAGSEKEQSVHLFTFVPFPFILPSWLLPSRYRSWKEGESVNRNNNMIKGSKFQAVSGIAASQMEGWGENMDSGLNLALLRKLIVSSTGAAKATATKTIEELLTAIAKHEKHNDTLFATRYAILQEEDKSADHGKCVWEVAVSAKATRPVFTLYLEDPDGWPMLRLEDVFNPVLWHVLALELWRISFHVQRCILSMYAQILCQVDGLLQTSKPEFLSVCRSMRLYLLPPGMVALESTRLSWLLTAANWLEVSKPEPDTPPRKALRVTTMPLTAITDVLAGSDGAYCIEVHGAPERFVVPWLLLFDVGRFGLLGARAQGLRFVRGSLAEAPLAETGWVMKWRDLHDIDFEKFIGAALVPKWNPFSGDTQDLAEYNLAMTAVVELLLQQYFKRTDMGTLPEERMIILRCDIPAEATPEN</sequence>
<evidence type="ECO:0000256" key="2">
    <source>
        <dbReference type="SAM" id="Phobius"/>
    </source>
</evidence>
<keyword evidence="2" id="KW-0472">Membrane</keyword>
<evidence type="ECO:0000256" key="1">
    <source>
        <dbReference type="SAM" id="MobiDB-lite"/>
    </source>
</evidence>
<feature type="compositionally biased region" description="Basic and acidic residues" evidence="1">
    <location>
        <begin position="1038"/>
        <end position="1057"/>
    </location>
</feature>
<feature type="transmembrane region" description="Helical" evidence="2">
    <location>
        <begin position="618"/>
        <end position="643"/>
    </location>
</feature>
<feature type="transmembrane region" description="Helical" evidence="2">
    <location>
        <begin position="357"/>
        <end position="377"/>
    </location>
</feature>
<dbReference type="EMBL" id="LSRX01000034">
    <property type="protein sequence ID" value="OLQ12992.1"/>
    <property type="molecule type" value="Genomic_DNA"/>
</dbReference>
<protein>
    <submittedName>
        <fullName evidence="3">Uncharacterized protein</fullName>
    </submittedName>
</protein>
<evidence type="ECO:0000313" key="4">
    <source>
        <dbReference type="Proteomes" id="UP000186817"/>
    </source>
</evidence>
<feature type="transmembrane region" description="Helical" evidence="2">
    <location>
        <begin position="649"/>
        <end position="673"/>
    </location>
</feature>
<feature type="transmembrane region" description="Helical" evidence="2">
    <location>
        <begin position="383"/>
        <end position="404"/>
    </location>
</feature>
<feature type="transmembrane region" description="Helical" evidence="2">
    <location>
        <begin position="35"/>
        <end position="57"/>
    </location>
</feature>
<feature type="transmembrane region" description="Helical" evidence="2">
    <location>
        <begin position="680"/>
        <end position="701"/>
    </location>
</feature>
<keyword evidence="2" id="KW-1133">Transmembrane helix</keyword>
<evidence type="ECO:0000313" key="3">
    <source>
        <dbReference type="EMBL" id="OLQ12992.1"/>
    </source>
</evidence>